<dbReference type="PANTHER" id="PTHR48005">
    <property type="entry name" value="LEUCINE RICH REPEAT KINASE 2"/>
    <property type="match status" value="1"/>
</dbReference>
<keyword evidence="4" id="KW-0547">Nucleotide-binding</keyword>
<dbReference type="SUPFAM" id="SSF56112">
    <property type="entry name" value="Protein kinase-like (PK-like)"/>
    <property type="match status" value="1"/>
</dbReference>
<dbReference type="Proteomes" id="UP001515500">
    <property type="component" value="Chromosome 10"/>
</dbReference>
<evidence type="ECO:0000256" key="2">
    <source>
        <dbReference type="ARBA" id="ARBA00022527"/>
    </source>
</evidence>
<proteinExistence type="predicted"/>
<comment type="catalytic activity">
    <reaction evidence="7">
        <text>L-threonyl-[protein] + ATP = O-phospho-L-threonyl-[protein] + ADP + H(+)</text>
        <dbReference type="Rhea" id="RHEA:46608"/>
        <dbReference type="Rhea" id="RHEA-COMP:11060"/>
        <dbReference type="Rhea" id="RHEA-COMP:11605"/>
        <dbReference type="ChEBI" id="CHEBI:15378"/>
        <dbReference type="ChEBI" id="CHEBI:30013"/>
        <dbReference type="ChEBI" id="CHEBI:30616"/>
        <dbReference type="ChEBI" id="CHEBI:61977"/>
        <dbReference type="ChEBI" id="CHEBI:456216"/>
        <dbReference type="EC" id="2.7.11.1"/>
    </reaction>
</comment>
<dbReference type="PROSITE" id="PS00109">
    <property type="entry name" value="PROTEIN_KINASE_TYR"/>
    <property type="match status" value="1"/>
</dbReference>
<accession>A0AB40C0H1</accession>
<comment type="catalytic activity">
    <reaction evidence="8">
        <text>L-seryl-[protein] + ATP = O-phospho-L-seryl-[protein] + ADP + H(+)</text>
        <dbReference type="Rhea" id="RHEA:17989"/>
        <dbReference type="Rhea" id="RHEA-COMP:9863"/>
        <dbReference type="Rhea" id="RHEA-COMP:11604"/>
        <dbReference type="ChEBI" id="CHEBI:15378"/>
        <dbReference type="ChEBI" id="CHEBI:29999"/>
        <dbReference type="ChEBI" id="CHEBI:30616"/>
        <dbReference type="ChEBI" id="CHEBI:83421"/>
        <dbReference type="ChEBI" id="CHEBI:456216"/>
        <dbReference type="EC" id="2.7.11.1"/>
    </reaction>
</comment>
<evidence type="ECO:0000256" key="7">
    <source>
        <dbReference type="ARBA" id="ARBA00047899"/>
    </source>
</evidence>
<evidence type="ECO:0000256" key="3">
    <source>
        <dbReference type="ARBA" id="ARBA00022679"/>
    </source>
</evidence>
<reference evidence="11" key="1">
    <citation type="submission" date="2025-08" db="UniProtKB">
        <authorList>
            <consortium name="RefSeq"/>
        </authorList>
    </citation>
    <scope>IDENTIFICATION</scope>
</reference>
<evidence type="ECO:0000313" key="10">
    <source>
        <dbReference type="Proteomes" id="UP001515500"/>
    </source>
</evidence>
<evidence type="ECO:0000259" key="9">
    <source>
        <dbReference type="PROSITE" id="PS50011"/>
    </source>
</evidence>
<feature type="domain" description="Protein kinase" evidence="9">
    <location>
        <begin position="1"/>
        <end position="179"/>
    </location>
</feature>
<evidence type="ECO:0000256" key="6">
    <source>
        <dbReference type="ARBA" id="ARBA00022840"/>
    </source>
</evidence>
<dbReference type="EC" id="2.7.11.1" evidence="1"/>
<keyword evidence="10" id="KW-1185">Reference proteome</keyword>
<evidence type="ECO:0000313" key="11">
    <source>
        <dbReference type="RefSeq" id="XP_039133268.1"/>
    </source>
</evidence>
<keyword evidence="3" id="KW-0808">Transferase</keyword>
<dbReference type="GO" id="GO:0005524">
    <property type="term" value="F:ATP binding"/>
    <property type="evidence" value="ECO:0007669"/>
    <property type="project" value="UniProtKB-KW"/>
</dbReference>
<dbReference type="InterPro" id="IPR000719">
    <property type="entry name" value="Prot_kinase_dom"/>
</dbReference>
<evidence type="ECO:0000256" key="1">
    <source>
        <dbReference type="ARBA" id="ARBA00012513"/>
    </source>
</evidence>
<dbReference type="GO" id="GO:0004674">
    <property type="term" value="F:protein serine/threonine kinase activity"/>
    <property type="evidence" value="ECO:0007669"/>
    <property type="project" value="UniProtKB-KW"/>
</dbReference>
<keyword evidence="6" id="KW-0067">ATP-binding</keyword>
<dbReference type="InterPro" id="IPR008266">
    <property type="entry name" value="Tyr_kinase_AS"/>
</dbReference>
<keyword evidence="5" id="KW-0418">Kinase</keyword>
<dbReference type="RefSeq" id="XP_039133268.1">
    <property type="nucleotide sequence ID" value="XM_039277334.1"/>
</dbReference>
<evidence type="ECO:0000256" key="5">
    <source>
        <dbReference type="ARBA" id="ARBA00022777"/>
    </source>
</evidence>
<dbReference type="InterPro" id="IPR011009">
    <property type="entry name" value="Kinase-like_dom_sf"/>
</dbReference>
<evidence type="ECO:0000256" key="8">
    <source>
        <dbReference type="ARBA" id="ARBA00048679"/>
    </source>
</evidence>
<keyword evidence="2" id="KW-0723">Serine/threonine-protein kinase</keyword>
<dbReference type="PROSITE" id="PS50011">
    <property type="entry name" value="PROTEIN_KINASE_DOM"/>
    <property type="match status" value="1"/>
</dbReference>
<dbReference type="Pfam" id="PF00069">
    <property type="entry name" value="Pkinase"/>
    <property type="match status" value="1"/>
</dbReference>
<sequence>MELDWMRRVRVIKDVAHALSYMHHDCIPSIFHRDISSKNILLDFDFKACVLDFGADRLLKPDSSNWTSLTGTHCYFWSDGTRSDGEKSSNGTLVFITVINRAKHAGEGYQTIFETQPSVSAHKAGVDATSIDVYNVDEHLAQLSPSSSIRDGGEKTSSLANKAKELNTDLCHAIPASKK</sequence>
<dbReference type="AlphaFoldDB" id="A0AB40C0H1"/>
<dbReference type="PANTHER" id="PTHR48005:SF70">
    <property type="entry name" value="MDIS1-INTERACTING RECEPTOR LIKE KINASE 2-LIKE"/>
    <property type="match status" value="1"/>
</dbReference>
<name>A0AB40C0H1_DIOCR</name>
<evidence type="ECO:0000256" key="4">
    <source>
        <dbReference type="ARBA" id="ARBA00022741"/>
    </source>
</evidence>
<organism evidence="10 11">
    <name type="scientific">Dioscorea cayennensis subsp. rotundata</name>
    <name type="common">White Guinea yam</name>
    <name type="synonym">Dioscorea rotundata</name>
    <dbReference type="NCBI Taxonomy" id="55577"/>
    <lineage>
        <taxon>Eukaryota</taxon>
        <taxon>Viridiplantae</taxon>
        <taxon>Streptophyta</taxon>
        <taxon>Embryophyta</taxon>
        <taxon>Tracheophyta</taxon>
        <taxon>Spermatophyta</taxon>
        <taxon>Magnoliopsida</taxon>
        <taxon>Liliopsida</taxon>
        <taxon>Dioscoreales</taxon>
        <taxon>Dioscoreaceae</taxon>
        <taxon>Dioscorea</taxon>
    </lineage>
</organism>
<dbReference type="GeneID" id="120270326"/>
<protein>
    <recommendedName>
        <fullName evidence="1">non-specific serine/threonine protein kinase</fullName>
        <ecNumber evidence="1">2.7.11.1</ecNumber>
    </recommendedName>
</protein>
<dbReference type="InterPro" id="IPR051420">
    <property type="entry name" value="Ser_Thr_Kinases_DiverseReg"/>
</dbReference>
<gene>
    <name evidence="11" type="primary">LOC120270326</name>
</gene>
<dbReference type="Gene3D" id="1.10.510.10">
    <property type="entry name" value="Transferase(Phosphotransferase) domain 1"/>
    <property type="match status" value="1"/>
</dbReference>